<evidence type="ECO:0000313" key="1">
    <source>
        <dbReference type="EnsemblPlants" id="ORUFI04G09350.1"/>
    </source>
</evidence>
<reference evidence="1" key="2">
    <citation type="submission" date="2015-06" db="UniProtKB">
        <authorList>
            <consortium name="EnsemblPlants"/>
        </authorList>
    </citation>
    <scope>IDENTIFICATION</scope>
</reference>
<sequence>MSSATTQWPVIPIAPTHERRAWMRHHSSLRSFLCPHHAGSAHWFLVAGSRLPFATAATG</sequence>
<name>A0A0E0P7K7_ORYRU</name>
<dbReference type="Proteomes" id="UP000008022">
    <property type="component" value="Unassembled WGS sequence"/>
</dbReference>
<keyword evidence="2" id="KW-1185">Reference proteome</keyword>
<dbReference type="EnsemblPlants" id="ORUFI04G09350.1">
    <property type="protein sequence ID" value="ORUFI04G09350.1"/>
    <property type="gene ID" value="ORUFI04G09350"/>
</dbReference>
<dbReference type="HOGENOM" id="CLU_2965039_0_0_1"/>
<reference evidence="2" key="1">
    <citation type="submission" date="2013-06" db="EMBL/GenBank/DDBJ databases">
        <authorList>
            <person name="Zhao Q."/>
        </authorList>
    </citation>
    <scope>NUCLEOTIDE SEQUENCE</scope>
    <source>
        <strain evidence="2">cv. W1943</strain>
    </source>
</reference>
<evidence type="ECO:0000313" key="2">
    <source>
        <dbReference type="Proteomes" id="UP000008022"/>
    </source>
</evidence>
<dbReference type="AlphaFoldDB" id="A0A0E0P7K7"/>
<accession>A0A0E0P7K7</accession>
<organism evidence="1 2">
    <name type="scientific">Oryza rufipogon</name>
    <name type="common">Brownbeard rice</name>
    <name type="synonym">Asian wild rice</name>
    <dbReference type="NCBI Taxonomy" id="4529"/>
    <lineage>
        <taxon>Eukaryota</taxon>
        <taxon>Viridiplantae</taxon>
        <taxon>Streptophyta</taxon>
        <taxon>Embryophyta</taxon>
        <taxon>Tracheophyta</taxon>
        <taxon>Spermatophyta</taxon>
        <taxon>Magnoliopsida</taxon>
        <taxon>Liliopsida</taxon>
        <taxon>Poales</taxon>
        <taxon>Poaceae</taxon>
        <taxon>BOP clade</taxon>
        <taxon>Oryzoideae</taxon>
        <taxon>Oryzeae</taxon>
        <taxon>Oryzinae</taxon>
        <taxon>Oryza</taxon>
    </lineage>
</organism>
<dbReference type="Gramene" id="ORUFI04G09350.1">
    <property type="protein sequence ID" value="ORUFI04G09350.1"/>
    <property type="gene ID" value="ORUFI04G09350"/>
</dbReference>
<protein>
    <submittedName>
        <fullName evidence="1">Uncharacterized protein</fullName>
    </submittedName>
</protein>
<proteinExistence type="predicted"/>